<accession>A0A401UT73</accession>
<protein>
    <recommendedName>
        <fullName evidence="2">precorrin-2 dehydrogenase</fullName>
        <ecNumber evidence="2">1.3.1.76</ecNumber>
    </recommendedName>
</protein>
<name>A0A401UT73_9CLOT</name>
<dbReference type="AlphaFoldDB" id="A0A401UT73"/>
<dbReference type="SUPFAM" id="SSF75615">
    <property type="entry name" value="Siroheme synthase middle domains-like"/>
    <property type="match status" value="1"/>
</dbReference>
<dbReference type="PANTHER" id="PTHR35330">
    <property type="entry name" value="SIROHEME BIOSYNTHESIS PROTEIN MET8"/>
    <property type="match status" value="1"/>
</dbReference>
<evidence type="ECO:0000313" key="9">
    <source>
        <dbReference type="Proteomes" id="UP000287872"/>
    </source>
</evidence>
<keyword evidence="3" id="KW-0560">Oxidoreductase</keyword>
<dbReference type="OrthoDB" id="9773765at2"/>
<dbReference type="Gene3D" id="3.40.50.720">
    <property type="entry name" value="NAD(P)-binding Rossmann-like Domain"/>
    <property type="match status" value="1"/>
</dbReference>
<dbReference type="InterPro" id="IPR042518">
    <property type="entry name" value="SirC_C"/>
</dbReference>
<dbReference type="Pfam" id="PF13241">
    <property type="entry name" value="NAD_binding_7"/>
    <property type="match status" value="1"/>
</dbReference>
<feature type="domain" description="Siroheme synthase central" evidence="7">
    <location>
        <begin position="122"/>
        <end position="146"/>
    </location>
</feature>
<dbReference type="InterPro" id="IPR006367">
    <property type="entry name" value="Sirohaem_synthase_N"/>
</dbReference>
<dbReference type="GO" id="GO:0043115">
    <property type="term" value="F:precorrin-2 dehydrogenase activity"/>
    <property type="evidence" value="ECO:0007669"/>
    <property type="project" value="UniProtKB-EC"/>
</dbReference>
<sequence length="211" mass="24194">MTKYYPMMINIKNKKCLVVGGGNVAFRKVNELIEYGAKVTLVSKEINENINSLVENVDKSVIYIEDTYKREYIKGAFIVIAATNDRGINFKIASDCQQKDILVNVVDDLESSRFIVPAKVKRGDLTITVSTNGKCPFYSKLLRKKLDFQFDDSYSIFVNILGDFRKELLKNIESSSKRKDIMASLDMEYYIKRLSEMGEEEVRKEIMAHAL</sequence>
<dbReference type="GO" id="GO:0019354">
    <property type="term" value="P:siroheme biosynthetic process"/>
    <property type="evidence" value="ECO:0007669"/>
    <property type="project" value="UniProtKB-UniPathway"/>
</dbReference>
<dbReference type="Proteomes" id="UP000287872">
    <property type="component" value="Unassembled WGS sequence"/>
</dbReference>
<dbReference type="InterPro" id="IPR036291">
    <property type="entry name" value="NAD(P)-bd_dom_sf"/>
</dbReference>
<dbReference type="PANTHER" id="PTHR35330:SF1">
    <property type="entry name" value="SIROHEME BIOSYNTHESIS PROTEIN MET8"/>
    <property type="match status" value="1"/>
</dbReference>
<evidence type="ECO:0000259" key="7">
    <source>
        <dbReference type="Pfam" id="PF14824"/>
    </source>
</evidence>
<dbReference type="InterPro" id="IPR028281">
    <property type="entry name" value="Sirohaem_synthase_central"/>
</dbReference>
<dbReference type="EC" id="1.3.1.76" evidence="2"/>
<evidence type="ECO:0000256" key="5">
    <source>
        <dbReference type="ARBA" id="ARBA00023244"/>
    </source>
</evidence>
<evidence type="ECO:0000256" key="3">
    <source>
        <dbReference type="ARBA" id="ARBA00023002"/>
    </source>
</evidence>
<dbReference type="Pfam" id="PF14824">
    <property type="entry name" value="Sirohm_synth_M"/>
    <property type="match status" value="1"/>
</dbReference>
<evidence type="ECO:0000256" key="1">
    <source>
        <dbReference type="ARBA" id="ARBA00005010"/>
    </source>
</evidence>
<proteinExistence type="predicted"/>
<evidence type="ECO:0000256" key="2">
    <source>
        <dbReference type="ARBA" id="ARBA00012400"/>
    </source>
</evidence>
<dbReference type="NCBIfam" id="TIGR01470">
    <property type="entry name" value="cysG_Nterm"/>
    <property type="match status" value="1"/>
</dbReference>
<comment type="caution">
    <text evidence="8">The sequence shown here is derived from an EMBL/GenBank/DDBJ whole genome shotgun (WGS) entry which is preliminary data.</text>
</comment>
<dbReference type="GO" id="GO:0004325">
    <property type="term" value="F:ferrochelatase activity"/>
    <property type="evidence" value="ECO:0007669"/>
    <property type="project" value="InterPro"/>
</dbReference>
<keyword evidence="9" id="KW-1185">Reference proteome</keyword>
<dbReference type="EMBL" id="BHYK01000040">
    <property type="protein sequence ID" value="GCD12755.1"/>
    <property type="molecule type" value="Genomic_DNA"/>
</dbReference>
<dbReference type="SUPFAM" id="SSF51735">
    <property type="entry name" value="NAD(P)-binding Rossmann-fold domains"/>
    <property type="match status" value="1"/>
</dbReference>
<gene>
    <name evidence="8" type="ORF">Ctaglu_43780</name>
</gene>
<organism evidence="8 9">
    <name type="scientific">Clostridium tagluense</name>
    <dbReference type="NCBI Taxonomy" id="360422"/>
    <lineage>
        <taxon>Bacteria</taxon>
        <taxon>Bacillati</taxon>
        <taxon>Bacillota</taxon>
        <taxon>Clostridia</taxon>
        <taxon>Eubacteriales</taxon>
        <taxon>Clostridiaceae</taxon>
        <taxon>Clostridium</taxon>
    </lineage>
</organism>
<dbReference type="Gene3D" id="1.10.8.610">
    <property type="entry name" value="SirC, precorrin-2 dehydrogenase, C-terminal helical domain-like"/>
    <property type="match status" value="1"/>
</dbReference>
<evidence type="ECO:0000256" key="4">
    <source>
        <dbReference type="ARBA" id="ARBA00023027"/>
    </source>
</evidence>
<reference evidence="8 9" key="1">
    <citation type="submission" date="2018-11" db="EMBL/GenBank/DDBJ databases">
        <title>Genome sequencing and assembly of Clostridium tagluense strain A121.</title>
        <authorList>
            <person name="Murakami T."/>
            <person name="Segawa T."/>
            <person name="Shcherbakova V.A."/>
            <person name="Mori H."/>
            <person name="Yoshimura Y."/>
        </authorList>
    </citation>
    <scope>NUCLEOTIDE SEQUENCE [LARGE SCALE GENOMIC DNA]</scope>
    <source>
        <strain evidence="8 9">A121</strain>
    </source>
</reference>
<dbReference type="RefSeq" id="WP_125005691.1">
    <property type="nucleotide sequence ID" value="NZ_BHYK01000040.1"/>
</dbReference>
<comment type="catalytic activity">
    <reaction evidence="6">
        <text>precorrin-2 + NAD(+) = sirohydrochlorin + NADH + 2 H(+)</text>
        <dbReference type="Rhea" id="RHEA:15613"/>
        <dbReference type="ChEBI" id="CHEBI:15378"/>
        <dbReference type="ChEBI" id="CHEBI:57540"/>
        <dbReference type="ChEBI" id="CHEBI:57945"/>
        <dbReference type="ChEBI" id="CHEBI:58351"/>
        <dbReference type="ChEBI" id="CHEBI:58827"/>
        <dbReference type="EC" id="1.3.1.76"/>
    </reaction>
</comment>
<comment type="pathway">
    <text evidence="1">Porphyrin-containing compound metabolism; siroheme biosynthesis; sirohydrochlorin from precorrin-2: step 1/1.</text>
</comment>
<keyword evidence="4" id="KW-0520">NAD</keyword>
<dbReference type="UniPathway" id="UPA00262">
    <property type="reaction ID" value="UER00222"/>
</dbReference>
<dbReference type="InterPro" id="IPR028161">
    <property type="entry name" value="Met8-like"/>
</dbReference>
<keyword evidence="5" id="KW-0627">Porphyrin biosynthesis</keyword>
<evidence type="ECO:0000313" key="8">
    <source>
        <dbReference type="EMBL" id="GCD12755.1"/>
    </source>
</evidence>
<evidence type="ECO:0000256" key="6">
    <source>
        <dbReference type="ARBA" id="ARBA00047561"/>
    </source>
</evidence>